<dbReference type="PANTHER" id="PTHR47861:SF2">
    <property type="entry name" value="LONG-TYPE PEPTIDYL-PROLYL CIS-TRANS ISOMERASE"/>
    <property type="match status" value="1"/>
</dbReference>
<keyword evidence="9" id="KW-1185">Reference proteome</keyword>
<accession>A0A8T4GLC6</accession>
<dbReference type="Gene3D" id="3.10.50.40">
    <property type="match status" value="1"/>
</dbReference>
<dbReference type="InterPro" id="IPR001179">
    <property type="entry name" value="PPIase_FKBP_dom"/>
</dbReference>
<gene>
    <name evidence="8" type="ORF">J2751_002820</name>
</gene>
<evidence type="ECO:0000256" key="2">
    <source>
        <dbReference type="ARBA" id="ARBA00006577"/>
    </source>
</evidence>
<organism evidence="8 9">
    <name type="scientific">Halorubrum alkaliphilum</name>
    <dbReference type="NCBI Taxonomy" id="261290"/>
    <lineage>
        <taxon>Archaea</taxon>
        <taxon>Methanobacteriati</taxon>
        <taxon>Methanobacteriota</taxon>
        <taxon>Stenosarchaea group</taxon>
        <taxon>Halobacteria</taxon>
        <taxon>Halobacteriales</taxon>
        <taxon>Haloferacaceae</taxon>
        <taxon>Halorubrum</taxon>
    </lineage>
</organism>
<evidence type="ECO:0000256" key="4">
    <source>
        <dbReference type="ARBA" id="ARBA00023235"/>
    </source>
</evidence>
<comment type="caution">
    <text evidence="8">The sequence shown here is derived from an EMBL/GenBank/DDBJ whole genome shotgun (WGS) entry which is preliminary data.</text>
</comment>
<feature type="domain" description="PPIase FKBP-type" evidence="7">
    <location>
        <begin position="13"/>
        <end position="108"/>
    </location>
</feature>
<comment type="similarity">
    <text evidence="2 6">Belongs to the FKBP-type PPIase family.</text>
</comment>
<comment type="catalytic activity">
    <reaction evidence="1 5 6">
        <text>[protein]-peptidylproline (omega=180) = [protein]-peptidylproline (omega=0)</text>
        <dbReference type="Rhea" id="RHEA:16237"/>
        <dbReference type="Rhea" id="RHEA-COMP:10747"/>
        <dbReference type="Rhea" id="RHEA-COMP:10748"/>
        <dbReference type="ChEBI" id="CHEBI:83833"/>
        <dbReference type="ChEBI" id="CHEBI:83834"/>
        <dbReference type="EC" id="5.2.1.8"/>
    </reaction>
</comment>
<dbReference type="Pfam" id="PF00254">
    <property type="entry name" value="FKBP_C"/>
    <property type="match status" value="1"/>
</dbReference>
<name>A0A8T4GLC6_9EURY</name>
<evidence type="ECO:0000256" key="6">
    <source>
        <dbReference type="RuleBase" id="RU003915"/>
    </source>
</evidence>
<dbReference type="PANTHER" id="PTHR47861">
    <property type="entry name" value="FKBP-TYPE PEPTIDYL-PROLYL CIS-TRANS ISOMERASE SLYD"/>
    <property type="match status" value="1"/>
</dbReference>
<evidence type="ECO:0000256" key="5">
    <source>
        <dbReference type="PROSITE-ProRule" id="PRU00277"/>
    </source>
</evidence>
<dbReference type="PROSITE" id="PS50059">
    <property type="entry name" value="FKBP_PPIASE"/>
    <property type="match status" value="1"/>
</dbReference>
<evidence type="ECO:0000256" key="3">
    <source>
        <dbReference type="ARBA" id="ARBA00023110"/>
    </source>
</evidence>
<keyword evidence="3 5" id="KW-0697">Rotamase</keyword>
<keyword evidence="4 5" id="KW-0413">Isomerase</keyword>
<proteinExistence type="inferred from homology"/>
<evidence type="ECO:0000256" key="1">
    <source>
        <dbReference type="ARBA" id="ARBA00000971"/>
    </source>
</evidence>
<dbReference type="OrthoDB" id="8615at2157"/>
<evidence type="ECO:0000259" key="7">
    <source>
        <dbReference type="PROSITE" id="PS50059"/>
    </source>
</evidence>
<dbReference type="Proteomes" id="UP000823588">
    <property type="component" value="Unassembled WGS sequence"/>
</dbReference>
<sequence length="223" mass="23782">MTTADHPATLADGDFVRIAYTTRATESGHIVDTTDPTVSADASMDGIEADGPIVIVLGEGHVFEPVEEAIRAVGAGESTTVTVNPDDAFGDRDPRKREAVPASLLPPNQQEAGRTVSVAGRRYTIESVDDETAQLDYNHPLAGVTLEYEVSVGERATGDDRVEGLCALHGLDAETALTDGRLTVSVTAAEPSRDRDRRLRTFVGDAMRLLPVDEVSVTETYST</sequence>
<dbReference type="InterPro" id="IPR048261">
    <property type="entry name" value="SlpA/SlyD-like_ins_sf"/>
</dbReference>
<evidence type="ECO:0000313" key="8">
    <source>
        <dbReference type="EMBL" id="MBP1923775.1"/>
    </source>
</evidence>
<dbReference type="InterPro" id="IPR046357">
    <property type="entry name" value="PPIase_dom_sf"/>
</dbReference>
<dbReference type="GO" id="GO:0003755">
    <property type="term" value="F:peptidyl-prolyl cis-trans isomerase activity"/>
    <property type="evidence" value="ECO:0007669"/>
    <property type="project" value="UniProtKB-UniRule"/>
</dbReference>
<dbReference type="RefSeq" id="WP_209486833.1">
    <property type="nucleotide sequence ID" value="NZ_JAGGKQ010000029.1"/>
</dbReference>
<protein>
    <recommendedName>
        <fullName evidence="6">Peptidyl-prolyl cis-trans isomerase</fullName>
        <ecNumber evidence="6">5.2.1.8</ecNumber>
    </recommendedName>
</protein>
<reference evidence="8" key="1">
    <citation type="submission" date="2021-03" db="EMBL/GenBank/DDBJ databases">
        <title>Genomic Encyclopedia of Type Strains, Phase IV (KMG-IV): sequencing the most valuable type-strain genomes for metagenomic binning, comparative biology and taxonomic classification.</title>
        <authorList>
            <person name="Goeker M."/>
        </authorList>
    </citation>
    <scope>NUCLEOTIDE SEQUENCE</scope>
    <source>
        <strain evidence="8">DSM 23564</strain>
    </source>
</reference>
<dbReference type="AlphaFoldDB" id="A0A8T4GLC6"/>
<dbReference type="SUPFAM" id="SSF54534">
    <property type="entry name" value="FKBP-like"/>
    <property type="match status" value="1"/>
</dbReference>
<evidence type="ECO:0000313" key="9">
    <source>
        <dbReference type="Proteomes" id="UP000823588"/>
    </source>
</evidence>
<dbReference type="EMBL" id="JAGGKQ010000029">
    <property type="protein sequence ID" value="MBP1923775.1"/>
    <property type="molecule type" value="Genomic_DNA"/>
</dbReference>
<dbReference type="Gene3D" id="2.40.10.330">
    <property type="match status" value="1"/>
</dbReference>
<dbReference type="EC" id="5.2.1.8" evidence="6"/>